<dbReference type="InterPro" id="IPR042001">
    <property type="entry name" value="Sortase_F"/>
</dbReference>
<keyword evidence="1" id="KW-0378">Hydrolase</keyword>
<dbReference type="Gene3D" id="2.40.260.10">
    <property type="entry name" value="Sortase"/>
    <property type="match status" value="1"/>
</dbReference>
<keyword evidence="3" id="KW-1185">Reference proteome</keyword>
<dbReference type="OrthoDB" id="4425249at2"/>
<proteinExistence type="predicted"/>
<dbReference type="InterPro" id="IPR023365">
    <property type="entry name" value="Sortase_dom-sf"/>
</dbReference>
<dbReference type="GO" id="GO:0016787">
    <property type="term" value="F:hydrolase activity"/>
    <property type="evidence" value="ECO:0007669"/>
    <property type="project" value="UniProtKB-KW"/>
</dbReference>
<sequence length="247" mass="25649">MSSFCWPPACWPRPSQPARLTPVVRTKLLVGAAVLLCLVAGGLTALAVTGPDPSPLAAVRRTPAAAQTVAPSSPSPSAAPEPTANAVIAASAPLRLRIPAISLDGAVSEYSQQMIDKRGGFDPPALSTIAWDTTIPGGLAGTDSTNTVYLYGHSWVDAAVFNGLKEMKAGDVAAVDTASGTLCYAAQKTLTLDKAEYKSNDELTNAIPNRLVLVSCYRPVGYDPNSATVKNIIVVLQLDQNTTNSGC</sequence>
<accession>A0A4V3IE13</accession>
<protein>
    <submittedName>
        <fullName evidence="2">Class F sortase</fullName>
    </submittedName>
</protein>
<dbReference type="EMBL" id="SOFP01000075">
    <property type="protein sequence ID" value="TFC10358.1"/>
    <property type="molecule type" value="Genomic_DNA"/>
</dbReference>
<evidence type="ECO:0000313" key="2">
    <source>
        <dbReference type="EMBL" id="TFC10358.1"/>
    </source>
</evidence>
<dbReference type="SUPFAM" id="SSF63817">
    <property type="entry name" value="Sortase"/>
    <property type="match status" value="1"/>
</dbReference>
<dbReference type="AlphaFoldDB" id="A0A4V3IE13"/>
<dbReference type="Pfam" id="PF04203">
    <property type="entry name" value="Sortase"/>
    <property type="match status" value="1"/>
</dbReference>
<dbReference type="CDD" id="cd05829">
    <property type="entry name" value="Sortase_F"/>
    <property type="match status" value="1"/>
</dbReference>
<dbReference type="Proteomes" id="UP000298412">
    <property type="component" value="Unassembled WGS sequence"/>
</dbReference>
<dbReference type="RefSeq" id="WP_134569012.1">
    <property type="nucleotide sequence ID" value="NZ_SOFP01000075.1"/>
</dbReference>
<comment type="caution">
    <text evidence="2">The sequence shown here is derived from an EMBL/GenBank/DDBJ whole genome shotgun (WGS) entry which is preliminary data.</text>
</comment>
<gene>
    <name evidence="2" type="ORF">E3O19_15230</name>
</gene>
<dbReference type="InterPro" id="IPR005754">
    <property type="entry name" value="Sortase"/>
</dbReference>
<organism evidence="2 3">
    <name type="scientific">Cryobacterium algoritolerans</name>
    <dbReference type="NCBI Taxonomy" id="1259184"/>
    <lineage>
        <taxon>Bacteria</taxon>
        <taxon>Bacillati</taxon>
        <taxon>Actinomycetota</taxon>
        <taxon>Actinomycetes</taxon>
        <taxon>Micrococcales</taxon>
        <taxon>Microbacteriaceae</taxon>
        <taxon>Cryobacterium</taxon>
    </lineage>
</organism>
<evidence type="ECO:0000256" key="1">
    <source>
        <dbReference type="ARBA" id="ARBA00022801"/>
    </source>
</evidence>
<name>A0A4V3IE13_9MICO</name>
<reference evidence="2 3" key="1">
    <citation type="submission" date="2019-03" db="EMBL/GenBank/DDBJ databases">
        <title>Genomics of glacier-inhabiting Cryobacterium strains.</title>
        <authorList>
            <person name="Liu Q."/>
            <person name="Xin Y.-H."/>
        </authorList>
    </citation>
    <scope>NUCLEOTIDE SEQUENCE [LARGE SCALE GENOMIC DNA]</scope>
    <source>
        <strain evidence="2 3">MDT1-3</strain>
    </source>
</reference>
<evidence type="ECO:0000313" key="3">
    <source>
        <dbReference type="Proteomes" id="UP000298412"/>
    </source>
</evidence>